<evidence type="ECO:0000256" key="1">
    <source>
        <dbReference type="SAM" id="SignalP"/>
    </source>
</evidence>
<dbReference type="Proteomes" id="UP000274756">
    <property type="component" value="Unassembled WGS sequence"/>
</dbReference>
<evidence type="ECO:0000313" key="2">
    <source>
        <dbReference type="EMBL" id="VDN55383.1"/>
    </source>
</evidence>
<name>A0A0N4U2S1_DRAME</name>
<evidence type="ECO:0000313" key="4">
    <source>
        <dbReference type="Proteomes" id="UP000274756"/>
    </source>
</evidence>
<evidence type="ECO:0000313" key="3">
    <source>
        <dbReference type="Proteomes" id="UP000038040"/>
    </source>
</evidence>
<protein>
    <submittedName>
        <fullName evidence="5">Secreted protein</fullName>
    </submittedName>
</protein>
<reference evidence="2 4" key="2">
    <citation type="submission" date="2018-11" db="EMBL/GenBank/DDBJ databases">
        <authorList>
            <consortium name="Pathogen Informatics"/>
        </authorList>
    </citation>
    <scope>NUCLEOTIDE SEQUENCE [LARGE SCALE GENOMIC DNA]</scope>
</reference>
<dbReference type="Proteomes" id="UP000038040">
    <property type="component" value="Unplaced"/>
</dbReference>
<sequence length="145" mass="16493">MLIILSLSIILQRVIDTANVSSNPQDIANKLARAVVIKQCYKTVVLSIVDEIGELVEVVRPVMPISRCQDNKPVLCDTLFRIPSNVVADNLDELVYFFSFLRFFDNMNNAAHNIELPPNIQAFITTFFQRTLILDSNEARRIELI</sequence>
<proteinExistence type="predicted"/>
<feature type="chain" id="PRO_5041160693" evidence="1">
    <location>
        <begin position="18"/>
        <end position="145"/>
    </location>
</feature>
<dbReference type="AlphaFoldDB" id="A0A0N4U2S1"/>
<accession>A0A0N4U2S1</accession>
<dbReference type="EMBL" id="UYYG01001152">
    <property type="protein sequence ID" value="VDN55383.1"/>
    <property type="molecule type" value="Genomic_DNA"/>
</dbReference>
<keyword evidence="1" id="KW-0732">Signal</keyword>
<organism evidence="3 5">
    <name type="scientific">Dracunculus medinensis</name>
    <name type="common">Guinea worm</name>
    <dbReference type="NCBI Taxonomy" id="318479"/>
    <lineage>
        <taxon>Eukaryota</taxon>
        <taxon>Metazoa</taxon>
        <taxon>Ecdysozoa</taxon>
        <taxon>Nematoda</taxon>
        <taxon>Chromadorea</taxon>
        <taxon>Rhabditida</taxon>
        <taxon>Spirurina</taxon>
        <taxon>Dracunculoidea</taxon>
        <taxon>Dracunculidae</taxon>
        <taxon>Dracunculus</taxon>
    </lineage>
</organism>
<evidence type="ECO:0000313" key="5">
    <source>
        <dbReference type="WBParaSite" id="DME_0000099601-mRNA-1"/>
    </source>
</evidence>
<feature type="signal peptide" evidence="1">
    <location>
        <begin position="1"/>
        <end position="17"/>
    </location>
</feature>
<reference evidence="5" key="1">
    <citation type="submission" date="2017-02" db="UniProtKB">
        <authorList>
            <consortium name="WormBaseParasite"/>
        </authorList>
    </citation>
    <scope>IDENTIFICATION</scope>
</reference>
<gene>
    <name evidence="2" type="ORF">DME_LOCUS5356</name>
</gene>
<keyword evidence="4" id="KW-1185">Reference proteome</keyword>
<dbReference type="WBParaSite" id="DME_0000099601-mRNA-1">
    <property type="protein sequence ID" value="DME_0000099601-mRNA-1"/>
    <property type="gene ID" value="DME_0000099601"/>
</dbReference>